<evidence type="ECO:0000313" key="1">
    <source>
        <dbReference type="EMBL" id="NEL56126.1"/>
    </source>
</evidence>
<gene>
    <name evidence="1" type="ORF">G1H19_19310</name>
</gene>
<evidence type="ECO:0000313" key="2">
    <source>
        <dbReference type="Proteomes" id="UP000470470"/>
    </source>
</evidence>
<keyword evidence="2" id="KW-1185">Reference proteome</keyword>
<organism evidence="1 2">
    <name type="scientific">Goekera deserti</name>
    <dbReference type="NCBI Taxonomy" id="2497753"/>
    <lineage>
        <taxon>Bacteria</taxon>
        <taxon>Bacillati</taxon>
        <taxon>Actinomycetota</taxon>
        <taxon>Actinomycetes</taxon>
        <taxon>Geodermatophilales</taxon>
        <taxon>Geodermatophilaceae</taxon>
        <taxon>Goekera</taxon>
    </lineage>
</organism>
<comment type="caution">
    <text evidence="1">The sequence shown here is derived from an EMBL/GenBank/DDBJ whole genome shotgun (WGS) entry which is preliminary data.</text>
</comment>
<dbReference type="RefSeq" id="WP_152727277.1">
    <property type="nucleotide sequence ID" value="NZ_JAABOZ010000001.1"/>
</dbReference>
<dbReference type="AlphaFoldDB" id="A0A7K3WIB9"/>
<dbReference type="Proteomes" id="UP000470470">
    <property type="component" value="Unassembled WGS sequence"/>
</dbReference>
<name>A0A7K3WIB9_9ACTN</name>
<protein>
    <submittedName>
        <fullName evidence="1">Uncharacterized protein</fullName>
    </submittedName>
</protein>
<reference evidence="1 2" key="1">
    <citation type="submission" date="2020-02" db="EMBL/GenBank/DDBJ databases">
        <title>The whole genome sequence of CPCC 205119.</title>
        <authorList>
            <person name="Jiang Z."/>
        </authorList>
    </citation>
    <scope>NUCLEOTIDE SEQUENCE [LARGE SCALE GENOMIC DNA]</scope>
    <source>
        <strain evidence="1 2">CPCC 205119</strain>
    </source>
</reference>
<proteinExistence type="predicted"/>
<dbReference type="EMBL" id="JAAGWK010000030">
    <property type="protein sequence ID" value="NEL56126.1"/>
    <property type="molecule type" value="Genomic_DNA"/>
</dbReference>
<accession>A0A7K3WIB9</accession>
<sequence>MREFLLTVDRAGFTLTCGIVPSGGIEPPASPMLDCHAMRRRLCSAVNAGASRDGTWYNGTAPGVLPVANAESPAVRLIREPERPLRVAVDLPMSKVF</sequence>